<gene>
    <name evidence="1" type="ORF">HD601_003328</name>
</gene>
<dbReference type="RefSeq" id="WP_184823607.1">
    <property type="nucleotide sequence ID" value="NZ_JACHMM010000001.1"/>
</dbReference>
<name>A0A7W9GRZ8_9ACTN</name>
<protein>
    <submittedName>
        <fullName evidence="1">Uncharacterized protein</fullName>
    </submittedName>
</protein>
<dbReference type="Proteomes" id="UP000542813">
    <property type="component" value="Unassembled WGS sequence"/>
</dbReference>
<evidence type="ECO:0000313" key="2">
    <source>
        <dbReference type="Proteomes" id="UP000542813"/>
    </source>
</evidence>
<reference evidence="1 2" key="1">
    <citation type="submission" date="2020-08" db="EMBL/GenBank/DDBJ databases">
        <title>Sequencing the genomes of 1000 actinobacteria strains.</title>
        <authorList>
            <person name="Klenk H.-P."/>
        </authorList>
    </citation>
    <scope>NUCLEOTIDE SEQUENCE [LARGE SCALE GENOMIC DNA]</scope>
    <source>
        <strain evidence="1 2">DSM 102122</strain>
    </source>
</reference>
<keyword evidence="2" id="KW-1185">Reference proteome</keyword>
<sequence>MTLILAFIAAHMDFLWREARYRIVGSEVSTSNGGDALLLVESALLRLRFVSDRQQLLLDFQPAATGSATEWYTIDLVRRLFLKQRETSSLLDESYAEFLRVHLAEIEERFSPDAWATTRSELRQLMRKRSKEMFG</sequence>
<proteinExistence type="predicted"/>
<organism evidence="1 2">
    <name type="scientific">Jiangella mangrovi</name>
    <dbReference type="NCBI Taxonomy" id="1524084"/>
    <lineage>
        <taxon>Bacteria</taxon>
        <taxon>Bacillati</taxon>
        <taxon>Actinomycetota</taxon>
        <taxon>Actinomycetes</taxon>
        <taxon>Jiangellales</taxon>
        <taxon>Jiangellaceae</taxon>
        <taxon>Jiangella</taxon>
    </lineage>
</organism>
<evidence type="ECO:0000313" key="1">
    <source>
        <dbReference type="EMBL" id="MBB5788753.1"/>
    </source>
</evidence>
<accession>A0A7W9GRZ8</accession>
<comment type="caution">
    <text evidence="1">The sequence shown here is derived from an EMBL/GenBank/DDBJ whole genome shotgun (WGS) entry which is preliminary data.</text>
</comment>
<dbReference type="AlphaFoldDB" id="A0A7W9GRZ8"/>
<dbReference type="EMBL" id="JACHMM010000001">
    <property type="protein sequence ID" value="MBB5788753.1"/>
    <property type="molecule type" value="Genomic_DNA"/>
</dbReference>